<organism evidence="2 3">
    <name type="scientific">Pseudonocardia zijingensis</name>
    <dbReference type="NCBI Taxonomy" id="153376"/>
    <lineage>
        <taxon>Bacteria</taxon>
        <taxon>Bacillati</taxon>
        <taxon>Actinomycetota</taxon>
        <taxon>Actinomycetes</taxon>
        <taxon>Pseudonocardiales</taxon>
        <taxon>Pseudonocardiaceae</taxon>
        <taxon>Pseudonocardia</taxon>
    </lineage>
</organism>
<proteinExistence type="predicted"/>
<accession>A0ABN1Q8H1</accession>
<keyword evidence="1" id="KW-0472">Membrane</keyword>
<gene>
    <name evidence="2" type="ORF">GCM10009559_33340</name>
</gene>
<protein>
    <submittedName>
        <fullName evidence="2">DUF4245 domain-containing protein</fullName>
    </submittedName>
</protein>
<keyword evidence="1" id="KW-0812">Transmembrane</keyword>
<evidence type="ECO:0000256" key="1">
    <source>
        <dbReference type="SAM" id="Phobius"/>
    </source>
</evidence>
<evidence type="ECO:0000313" key="3">
    <source>
        <dbReference type="Proteomes" id="UP001499967"/>
    </source>
</evidence>
<dbReference type="Proteomes" id="UP001499967">
    <property type="component" value="Unassembled WGS sequence"/>
</dbReference>
<dbReference type="InterPro" id="IPR025339">
    <property type="entry name" value="DUF4245"/>
</dbReference>
<keyword evidence="3" id="KW-1185">Reference proteome</keyword>
<keyword evidence="1" id="KW-1133">Transmembrane helix</keyword>
<sequence>MSTEPGPPAKPPRSALTVRDMIGALVVLGLVVLAAGGLSRSCTFAPTGPTVDASRLPAVDVPAEVGRLVPDSTFPLRVPAVPPQWRANAVDRTSLPDGGRAVRIGYLTAEGRYLRLQQGDAGEESMLRAEAGDATQGTGVVDVEGLQWVSYTGERGEPIWITDVDGVRMLVTGSGSEADFRTLAAAAVRGEVLTR</sequence>
<reference evidence="2 3" key="1">
    <citation type="journal article" date="2019" name="Int. J. Syst. Evol. Microbiol.">
        <title>The Global Catalogue of Microorganisms (GCM) 10K type strain sequencing project: providing services to taxonomists for standard genome sequencing and annotation.</title>
        <authorList>
            <consortium name="The Broad Institute Genomics Platform"/>
            <consortium name="The Broad Institute Genome Sequencing Center for Infectious Disease"/>
            <person name="Wu L."/>
            <person name="Ma J."/>
        </authorList>
    </citation>
    <scope>NUCLEOTIDE SEQUENCE [LARGE SCALE GENOMIC DNA]</scope>
    <source>
        <strain evidence="2 3">JCM 11117</strain>
    </source>
</reference>
<dbReference type="Pfam" id="PF14030">
    <property type="entry name" value="DUF4245"/>
    <property type="match status" value="1"/>
</dbReference>
<name>A0ABN1Q8H1_9PSEU</name>
<dbReference type="RefSeq" id="WP_343942320.1">
    <property type="nucleotide sequence ID" value="NZ_BAAAHP010000092.1"/>
</dbReference>
<feature type="transmembrane region" description="Helical" evidence="1">
    <location>
        <begin position="21"/>
        <end position="39"/>
    </location>
</feature>
<evidence type="ECO:0000313" key="2">
    <source>
        <dbReference type="EMBL" id="GAA0939098.1"/>
    </source>
</evidence>
<dbReference type="EMBL" id="BAAAHP010000092">
    <property type="protein sequence ID" value="GAA0939098.1"/>
    <property type="molecule type" value="Genomic_DNA"/>
</dbReference>
<comment type="caution">
    <text evidence="2">The sequence shown here is derived from an EMBL/GenBank/DDBJ whole genome shotgun (WGS) entry which is preliminary data.</text>
</comment>